<name>A0A9W8H370_9FUNG</name>
<proteinExistence type="predicted"/>
<evidence type="ECO:0000313" key="1">
    <source>
        <dbReference type="EMBL" id="KAJ2777642.1"/>
    </source>
</evidence>
<reference evidence="1" key="1">
    <citation type="submission" date="2022-07" db="EMBL/GenBank/DDBJ databases">
        <title>Phylogenomic reconstructions and comparative analyses of Kickxellomycotina fungi.</title>
        <authorList>
            <person name="Reynolds N.K."/>
            <person name="Stajich J.E."/>
            <person name="Barry K."/>
            <person name="Grigoriev I.V."/>
            <person name="Crous P."/>
            <person name="Smith M.E."/>
        </authorList>
    </citation>
    <scope>NUCLEOTIDE SEQUENCE</scope>
    <source>
        <strain evidence="1">NBRC 105414</strain>
    </source>
</reference>
<accession>A0A9W8H370</accession>
<dbReference type="InterPro" id="IPR036038">
    <property type="entry name" value="Aminotransferase-like"/>
</dbReference>
<dbReference type="Proteomes" id="UP001140217">
    <property type="component" value="Unassembled WGS sequence"/>
</dbReference>
<dbReference type="InterPro" id="IPR001544">
    <property type="entry name" value="Aminotrans_IV"/>
</dbReference>
<protein>
    <recommendedName>
        <fullName evidence="3">Branched-chain-amino-acid aminotransferase</fullName>
    </recommendedName>
</protein>
<dbReference type="Pfam" id="PF01063">
    <property type="entry name" value="Aminotran_4"/>
    <property type="match status" value="1"/>
</dbReference>
<keyword evidence="2" id="KW-1185">Reference proteome</keyword>
<evidence type="ECO:0008006" key="3">
    <source>
        <dbReference type="Google" id="ProtNLM"/>
    </source>
</evidence>
<dbReference type="EMBL" id="JANBUL010000278">
    <property type="protein sequence ID" value="KAJ2777642.1"/>
    <property type="molecule type" value="Genomic_DNA"/>
</dbReference>
<dbReference type="InterPro" id="IPR043131">
    <property type="entry name" value="BCAT-like_N"/>
</dbReference>
<dbReference type="GO" id="GO:0003824">
    <property type="term" value="F:catalytic activity"/>
    <property type="evidence" value="ECO:0007669"/>
    <property type="project" value="InterPro"/>
</dbReference>
<dbReference type="InterPro" id="IPR043132">
    <property type="entry name" value="BCAT-like_C"/>
</dbReference>
<comment type="caution">
    <text evidence="1">The sequence shown here is derived from an EMBL/GenBank/DDBJ whole genome shotgun (WGS) entry which is preliminary data.</text>
</comment>
<gene>
    <name evidence="1" type="ORF">H4R18_005053</name>
</gene>
<dbReference type="OrthoDB" id="64220at2759"/>
<dbReference type="AlphaFoldDB" id="A0A9W8H370"/>
<dbReference type="SUPFAM" id="SSF56752">
    <property type="entry name" value="D-aminoacid aminotransferase-like PLP-dependent enzymes"/>
    <property type="match status" value="1"/>
</dbReference>
<dbReference type="Gene3D" id="3.20.10.10">
    <property type="entry name" value="D-amino Acid Aminotransferase, subunit A, domain 2"/>
    <property type="match status" value="1"/>
</dbReference>
<organism evidence="1 2">
    <name type="scientific">Coemansia javaensis</name>
    <dbReference type="NCBI Taxonomy" id="2761396"/>
    <lineage>
        <taxon>Eukaryota</taxon>
        <taxon>Fungi</taxon>
        <taxon>Fungi incertae sedis</taxon>
        <taxon>Zoopagomycota</taxon>
        <taxon>Kickxellomycotina</taxon>
        <taxon>Kickxellomycetes</taxon>
        <taxon>Kickxellales</taxon>
        <taxon>Kickxellaceae</taxon>
        <taxon>Coemansia</taxon>
    </lineage>
</organism>
<sequence>MDDHDHDHNRAPGLPDPAAFCVLETTLYAPGEGLRLLPEHLARMRASAACLAAAYRAPCFVADPAALDPDRVRAQALAAVAGSAAGPRARHRVRLLLDRAGRLAVQATPEPPEPPAAEPVPLFLDSEPSDTDSPFVRCKTTFRALYDRATARLPPTAPPGAQVLLHNAHGRITEATVANVAVSLPAAGDDDDDDKGRLELVTPPLADGLLPGTMRQHLLDAGAIREGPVTVAQFRHAAASGWPIVCMNSVRGMYLVAPHV</sequence>
<dbReference type="Gene3D" id="3.30.470.10">
    <property type="match status" value="1"/>
</dbReference>
<evidence type="ECO:0000313" key="2">
    <source>
        <dbReference type="Proteomes" id="UP001140217"/>
    </source>
</evidence>